<evidence type="ECO:0000313" key="8">
    <source>
        <dbReference type="Proteomes" id="UP000000851"/>
    </source>
</evidence>
<feature type="transmembrane region" description="Helical" evidence="5">
    <location>
        <begin position="233"/>
        <end position="250"/>
    </location>
</feature>
<comment type="subcellular location">
    <subcellularLocation>
        <location evidence="1">Cell membrane</location>
        <topology evidence="1">Multi-pass membrane protein</topology>
    </subcellularLocation>
</comment>
<feature type="transmembrane region" description="Helical" evidence="5">
    <location>
        <begin position="166"/>
        <end position="185"/>
    </location>
</feature>
<dbReference type="HOGENOM" id="CLU_001265_10_3_11"/>
<dbReference type="InterPro" id="IPR020846">
    <property type="entry name" value="MFS_dom"/>
</dbReference>
<dbReference type="InterPro" id="IPR036259">
    <property type="entry name" value="MFS_trans_sf"/>
</dbReference>
<gene>
    <name evidence="7" type="ordered locus">Caci_6224</name>
</gene>
<dbReference type="KEGG" id="cai:Caci_6224"/>
<dbReference type="GO" id="GO:0005886">
    <property type="term" value="C:plasma membrane"/>
    <property type="evidence" value="ECO:0007669"/>
    <property type="project" value="UniProtKB-SubCell"/>
</dbReference>
<dbReference type="PROSITE" id="PS50850">
    <property type="entry name" value="MFS"/>
    <property type="match status" value="1"/>
</dbReference>
<evidence type="ECO:0000256" key="5">
    <source>
        <dbReference type="SAM" id="Phobius"/>
    </source>
</evidence>
<accession>C7QIK1</accession>
<dbReference type="eggNOG" id="COG2814">
    <property type="taxonomic scope" value="Bacteria"/>
</dbReference>
<evidence type="ECO:0000259" key="6">
    <source>
        <dbReference type="PROSITE" id="PS50850"/>
    </source>
</evidence>
<dbReference type="GO" id="GO:0022857">
    <property type="term" value="F:transmembrane transporter activity"/>
    <property type="evidence" value="ECO:0007669"/>
    <property type="project" value="InterPro"/>
</dbReference>
<name>C7QIK1_CATAD</name>
<feature type="transmembrane region" description="Helical" evidence="5">
    <location>
        <begin position="43"/>
        <end position="65"/>
    </location>
</feature>
<feature type="domain" description="Major facilitator superfamily (MFS) profile" evidence="6">
    <location>
        <begin position="201"/>
        <end position="383"/>
    </location>
</feature>
<dbReference type="InterPro" id="IPR052714">
    <property type="entry name" value="MFS_Exporter"/>
</dbReference>
<dbReference type="InParanoid" id="C7QIK1"/>
<sequence>MPVLRGPRCRGLRGGLRAGRDSGAGGCATLQELPPFLSAKFHVGPAVTGLVVGAAFAATAAGRPFAGRWGDAGRSRAVVVLGGLLASAAGAGTVFAPDVAVLLLCRLVMGAGEAALFSGALPWVLADVLPEQRGRVAGWFGLSMWGGLTLGPVLAATIGEAANADAVWWTVAALPLVSAVLAATARKPEFVTTKRIPGPLVPPGVSLPGSIIGLAAYGYGTLAAVLVLSLGHSAGKVVALPVFACAFLVVRGFGSPLVDRHGGAVVACVTLVVQAAGLILLAAAPDLVVTLAGAAITGAGLGLIYPATAAMTLGMARAETAGAAVGAMTSFWDLGILVAGPLSGTIAAAAGFHAAFGVAVVTTVLAVILAVRTSMSGVAASVH</sequence>
<dbReference type="OrthoDB" id="3461193at2"/>
<reference evidence="7 8" key="1">
    <citation type="journal article" date="2009" name="Stand. Genomic Sci.">
        <title>Complete genome sequence of Catenulispora acidiphila type strain (ID 139908).</title>
        <authorList>
            <person name="Copeland A."/>
            <person name="Lapidus A."/>
            <person name="Glavina Del Rio T."/>
            <person name="Nolan M."/>
            <person name="Lucas S."/>
            <person name="Chen F."/>
            <person name="Tice H."/>
            <person name="Cheng J.F."/>
            <person name="Bruce D."/>
            <person name="Goodwin L."/>
            <person name="Pitluck S."/>
            <person name="Mikhailova N."/>
            <person name="Pati A."/>
            <person name="Ivanova N."/>
            <person name="Mavromatis K."/>
            <person name="Chen A."/>
            <person name="Palaniappan K."/>
            <person name="Chain P."/>
            <person name="Land M."/>
            <person name="Hauser L."/>
            <person name="Chang Y.J."/>
            <person name="Jeffries C.D."/>
            <person name="Chertkov O."/>
            <person name="Brettin T."/>
            <person name="Detter J.C."/>
            <person name="Han C."/>
            <person name="Ali Z."/>
            <person name="Tindall B.J."/>
            <person name="Goker M."/>
            <person name="Bristow J."/>
            <person name="Eisen J.A."/>
            <person name="Markowitz V."/>
            <person name="Hugenholtz P."/>
            <person name="Kyrpides N.C."/>
            <person name="Klenk H.P."/>
        </authorList>
    </citation>
    <scope>NUCLEOTIDE SEQUENCE [LARGE SCALE GENOMIC DNA]</scope>
    <source>
        <strain evidence="8">DSM 44928 / JCM 14897 / NBRC 102108 / NRRL B-24433 / ID139908</strain>
    </source>
</reference>
<evidence type="ECO:0000313" key="7">
    <source>
        <dbReference type="EMBL" id="ACU75078.1"/>
    </source>
</evidence>
<dbReference type="STRING" id="479433.Caci_6224"/>
<dbReference type="EMBL" id="CP001700">
    <property type="protein sequence ID" value="ACU75078.1"/>
    <property type="molecule type" value="Genomic_DNA"/>
</dbReference>
<feature type="transmembrane region" description="Helical" evidence="5">
    <location>
        <begin position="136"/>
        <end position="154"/>
    </location>
</feature>
<evidence type="ECO:0000256" key="2">
    <source>
        <dbReference type="ARBA" id="ARBA00022692"/>
    </source>
</evidence>
<dbReference type="SUPFAM" id="SSF103473">
    <property type="entry name" value="MFS general substrate transporter"/>
    <property type="match status" value="1"/>
</dbReference>
<dbReference type="Gene3D" id="1.20.1250.20">
    <property type="entry name" value="MFS general substrate transporter like domains"/>
    <property type="match status" value="1"/>
</dbReference>
<feature type="transmembrane region" description="Helical" evidence="5">
    <location>
        <begin position="101"/>
        <end position="124"/>
    </location>
</feature>
<feature type="transmembrane region" description="Helical" evidence="5">
    <location>
        <begin position="262"/>
        <end position="281"/>
    </location>
</feature>
<feature type="transmembrane region" description="Helical" evidence="5">
    <location>
        <begin position="320"/>
        <end position="340"/>
    </location>
</feature>
<dbReference type="PANTHER" id="PTHR23531:SF1">
    <property type="entry name" value="QUINOLENE RESISTANCE PROTEIN NORA"/>
    <property type="match status" value="1"/>
</dbReference>
<feature type="transmembrane region" description="Helical" evidence="5">
    <location>
        <begin position="346"/>
        <end position="371"/>
    </location>
</feature>
<evidence type="ECO:0000256" key="1">
    <source>
        <dbReference type="ARBA" id="ARBA00004651"/>
    </source>
</evidence>
<evidence type="ECO:0000256" key="3">
    <source>
        <dbReference type="ARBA" id="ARBA00022989"/>
    </source>
</evidence>
<keyword evidence="2 5" id="KW-0812">Transmembrane</keyword>
<dbReference type="InterPro" id="IPR011701">
    <property type="entry name" value="MFS"/>
</dbReference>
<evidence type="ECO:0000256" key="4">
    <source>
        <dbReference type="ARBA" id="ARBA00023136"/>
    </source>
</evidence>
<dbReference type="AlphaFoldDB" id="C7QIK1"/>
<dbReference type="PANTHER" id="PTHR23531">
    <property type="entry name" value="QUINOLENE RESISTANCE PROTEIN NORA"/>
    <property type="match status" value="1"/>
</dbReference>
<dbReference type="Pfam" id="PF07690">
    <property type="entry name" value="MFS_1"/>
    <property type="match status" value="1"/>
</dbReference>
<keyword evidence="3 5" id="KW-1133">Transmembrane helix</keyword>
<feature type="transmembrane region" description="Helical" evidence="5">
    <location>
        <begin position="77"/>
        <end position="95"/>
    </location>
</feature>
<organism evidence="7 8">
    <name type="scientific">Catenulispora acidiphila (strain DSM 44928 / JCM 14897 / NBRC 102108 / NRRL B-24433 / ID139908)</name>
    <dbReference type="NCBI Taxonomy" id="479433"/>
    <lineage>
        <taxon>Bacteria</taxon>
        <taxon>Bacillati</taxon>
        <taxon>Actinomycetota</taxon>
        <taxon>Actinomycetes</taxon>
        <taxon>Catenulisporales</taxon>
        <taxon>Catenulisporaceae</taxon>
        <taxon>Catenulispora</taxon>
    </lineage>
</organism>
<feature type="transmembrane region" description="Helical" evidence="5">
    <location>
        <begin position="287"/>
        <end position="308"/>
    </location>
</feature>
<proteinExistence type="predicted"/>
<keyword evidence="4 5" id="KW-0472">Membrane</keyword>
<feature type="transmembrane region" description="Helical" evidence="5">
    <location>
        <begin position="205"/>
        <end position="227"/>
    </location>
</feature>
<protein>
    <submittedName>
        <fullName evidence="7">Major facilitator superfamily MFS_1</fullName>
    </submittedName>
</protein>
<keyword evidence="8" id="KW-1185">Reference proteome</keyword>
<dbReference type="Proteomes" id="UP000000851">
    <property type="component" value="Chromosome"/>
</dbReference>